<dbReference type="EMBL" id="PXXU01000117">
    <property type="protein sequence ID" value="PSJ15868.1"/>
    <property type="molecule type" value="Genomic_DNA"/>
</dbReference>
<organism evidence="1 2">
    <name type="scientific">Nitrosomonas supralitoralis</name>
    <dbReference type="NCBI Taxonomy" id="2116706"/>
    <lineage>
        <taxon>Bacteria</taxon>
        <taxon>Pseudomonadati</taxon>
        <taxon>Pseudomonadota</taxon>
        <taxon>Betaproteobacteria</taxon>
        <taxon>Nitrosomonadales</taxon>
        <taxon>Nitrosomonadaceae</taxon>
        <taxon>Nitrosomonas</taxon>
    </lineage>
</organism>
<dbReference type="Proteomes" id="UP000241912">
    <property type="component" value="Unassembled WGS sequence"/>
</dbReference>
<accession>A0A2P7NQZ0</accession>
<sequence>MRLWSVHPKYLDAKGLVALWREGLLAQNVLLGHTKGYKNHPQLIRFKNTGEQTSAIASYLRSVAEEADNRGYNFNKSKIVDMVLKDKISVTNGQVQYEFEHLLKKLKIRDQTLYQQYKDAVVIDLLPLFSRIPGEIENWEKL</sequence>
<dbReference type="Pfam" id="PF03013">
    <property type="entry name" value="Pyr_excise"/>
    <property type="match status" value="1"/>
</dbReference>
<dbReference type="GO" id="GO:0016829">
    <property type="term" value="F:lyase activity"/>
    <property type="evidence" value="ECO:0007669"/>
    <property type="project" value="UniProtKB-KW"/>
</dbReference>
<gene>
    <name evidence="1" type="ORF">C7H79_16665</name>
</gene>
<proteinExistence type="predicted"/>
<keyword evidence="2" id="KW-1185">Reference proteome</keyword>
<keyword evidence="1" id="KW-0456">Lyase</keyword>
<evidence type="ECO:0000313" key="2">
    <source>
        <dbReference type="Proteomes" id="UP000241912"/>
    </source>
</evidence>
<reference evidence="1 2" key="1">
    <citation type="submission" date="2018-03" db="EMBL/GenBank/DDBJ databases">
        <title>Draft genome of Nitrosomonas supralitoralis APG5.</title>
        <authorList>
            <person name="Urakawa H."/>
            <person name="Lopez J.V."/>
        </authorList>
    </citation>
    <scope>NUCLEOTIDE SEQUENCE [LARGE SCALE GENOMIC DNA]</scope>
    <source>
        <strain evidence="1 2">APG5</strain>
    </source>
</reference>
<comment type="caution">
    <text evidence="1">The sequence shown here is derived from an EMBL/GenBank/DDBJ whole genome shotgun (WGS) entry which is preliminary data.</text>
</comment>
<protein>
    <submittedName>
        <fullName evidence="1">DNA lyase</fullName>
    </submittedName>
</protein>
<dbReference type="InterPro" id="IPR004260">
    <property type="entry name" value="Pyr-dimer_DNA_glycosylase"/>
</dbReference>
<dbReference type="AlphaFoldDB" id="A0A2P7NQZ0"/>
<dbReference type="OrthoDB" id="3253436at2"/>
<evidence type="ECO:0000313" key="1">
    <source>
        <dbReference type="EMBL" id="PSJ15868.1"/>
    </source>
</evidence>
<dbReference type="RefSeq" id="WP_106708363.1">
    <property type="nucleotide sequence ID" value="NZ_PXXU01000117.1"/>
</dbReference>
<name>A0A2P7NQZ0_9PROT</name>